<dbReference type="GO" id="GO:0016538">
    <property type="term" value="F:cyclin-dependent protein serine/threonine kinase regulator activity"/>
    <property type="evidence" value="ECO:0007669"/>
    <property type="project" value="InterPro"/>
</dbReference>
<evidence type="ECO:0000256" key="3">
    <source>
        <dbReference type="ARBA" id="ARBA00023127"/>
    </source>
</evidence>
<evidence type="ECO:0000313" key="11">
    <source>
        <dbReference type="Proteomes" id="UP000440578"/>
    </source>
</evidence>
<dbReference type="InterPro" id="IPR006671">
    <property type="entry name" value="Cyclin_N"/>
</dbReference>
<dbReference type="GO" id="GO:0006351">
    <property type="term" value="P:DNA-templated transcription"/>
    <property type="evidence" value="ECO:0007669"/>
    <property type="project" value="InterPro"/>
</dbReference>
<dbReference type="Pfam" id="PF16899">
    <property type="entry name" value="Cyclin_C_2"/>
    <property type="match status" value="1"/>
</dbReference>
<dbReference type="EMBL" id="VIIS01001240">
    <property type="protein sequence ID" value="KAF0300695.1"/>
    <property type="molecule type" value="Genomic_DNA"/>
</dbReference>
<evidence type="ECO:0000256" key="6">
    <source>
        <dbReference type="ARBA" id="ARBA00026042"/>
    </source>
</evidence>
<dbReference type="Pfam" id="PF00134">
    <property type="entry name" value="Cyclin_N"/>
    <property type="match status" value="1"/>
</dbReference>
<sequence>MFPTSTQKKHWMFKDEEDIANRRRETNRRFIDKHGAEMSEEKRAEFFLTPSEEKIVAQYYECHLRDFCKAFQPPMPKAVSGTASHYFKRFYMHNSVMDFHPKGILVTCVYLSCKVEEFNVSIGQFVANVKGDKEKATDIILNNELTVMHGVHYHLTVHTPFRPVEGLLIDIKTRCPSLQNPDRLRPIIDEFLEAVFFTDAVLLFAPSQIALAAILYAVSRVQENLDAYVTSELLASAARPQLQALVEAVRKIRLLVKTVEQPQRDVVKQLERKLDKCRNQENNPESQAYKRRMREMLEDDDDVPSYKVARVDSDS</sequence>
<evidence type="ECO:0000256" key="2">
    <source>
        <dbReference type="ARBA" id="ARBA00019496"/>
    </source>
</evidence>
<dbReference type="OrthoDB" id="340962at2759"/>
<evidence type="ECO:0000256" key="4">
    <source>
        <dbReference type="ARBA" id="ARBA00023306"/>
    </source>
</evidence>
<evidence type="ECO:0000313" key="10">
    <source>
        <dbReference type="EMBL" id="KAF0300695.1"/>
    </source>
</evidence>
<dbReference type="FunFam" id="1.10.472.10:FF:000029">
    <property type="entry name" value="Cyclin h"/>
    <property type="match status" value="1"/>
</dbReference>
<evidence type="ECO:0000256" key="5">
    <source>
        <dbReference type="ARBA" id="ARBA00025343"/>
    </source>
</evidence>
<dbReference type="SMART" id="SM00385">
    <property type="entry name" value="CYCLIN"/>
    <property type="match status" value="1"/>
</dbReference>
<keyword evidence="3 7" id="KW-0195">Cyclin</keyword>
<dbReference type="SUPFAM" id="SSF47954">
    <property type="entry name" value="Cyclin-like"/>
    <property type="match status" value="2"/>
</dbReference>
<keyword evidence="11" id="KW-1185">Reference proteome</keyword>
<evidence type="ECO:0000256" key="1">
    <source>
        <dbReference type="ARBA" id="ARBA00008638"/>
    </source>
</evidence>
<comment type="caution">
    <text evidence="10">The sequence shown here is derived from an EMBL/GenBank/DDBJ whole genome shotgun (WGS) entry which is preliminary data.</text>
</comment>
<keyword evidence="4" id="KW-0131">Cell cycle</keyword>
<comment type="function">
    <text evidence="5">Regulates CDK7, the catalytic subunit of the CDK-activating kinase (CAK) enzymatic complex. CAK activates the cyclin-associated kinases CDK1, CDK2, CDK4 and CDK6 by threonine phosphorylation. CAK complexed to the core-TFIIH basal transcription factor activates RNA polymerase II by serine phosphorylation of the repetitive C-terminal domain (CTD) of its large subunit (POLR2A), allowing its escape from the promoter and elongation of the transcripts. Involved in cell cycle control and in RNA transcription by RNA polymerase II. Its expression and activity are constant throughout the cell cycle.</text>
</comment>
<dbReference type="NCBIfam" id="TIGR00569">
    <property type="entry name" value="ccl1"/>
    <property type="match status" value="1"/>
</dbReference>
<gene>
    <name evidence="10" type="primary">CCNH_0</name>
    <name evidence="10" type="ORF">FJT64_026821</name>
</gene>
<dbReference type="AlphaFoldDB" id="A0A6A4W2N5"/>
<comment type="subunit">
    <text evidence="6">Associates primarily with CDK7 and MAT1 to form the CAK complex. CAK can further associate with the core-TFIIH to form the TFIIH basal transcription factor.</text>
</comment>
<feature type="region of interest" description="Disordered" evidence="8">
    <location>
        <begin position="294"/>
        <end position="315"/>
    </location>
</feature>
<dbReference type="InterPro" id="IPR013763">
    <property type="entry name" value="Cyclin-like_dom"/>
</dbReference>
<proteinExistence type="inferred from homology"/>
<dbReference type="Proteomes" id="UP000440578">
    <property type="component" value="Unassembled WGS sequence"/>
</dbReference>
<dbReference type="CDD" id="cd20524">
    <property type="entry name" value="CYCLIN_CCNH_rpt1"/>
    <property type="match status" value="1"/>
</dbReference>
<accession>A0A6A4W2N5</accession>
<dbReference type="InterPro" id="IPR036915">
    <property type="entry name" value="Cyclin-like_sf"/>
</dbReference>
<dbReference type="InterPro" id="IPR043198">
    <property type="entry name" value="Cyclin/Ssn8"/>
</dbReference>
<comment type="similarity">
    <text evidence="1">Belongs to the cyclin family. Cyclin C subfamily.</text>
</comment>
<reference evidence="10 11" key="1">
    <citation type="submission" date="2019-07" db="EMBL/GenBank/DDBJ databases">
        <title>Draft genome assembly of a fouling barnacle, Amphibalanus amphitrite (Darwin, 1854): The first reference genome for Thecostraca.</title>
        <authorList>
            <person name="Kim W."/>
        </authorList>
    </citation>
    <scope>NUCLEOTIDE SEQUENCE [LARGE SCALE GENOMIC DNA]</scope>
    <source>
        <strain evidence="10">SNU_AA5</strain>
        <tissue evidence="10">Soma without cirri and trophi</tissue>
    </source>
</reference>
<dbReference type="InterPro" id="IPR027081">
    <property type="entry name" value="CyclinH/Ccl1"/>
</dbReference>
<dbReference type="CDD" id="cd20525">
    <property type="entry name" value="CYCLIN_CCNH_rpt2"/>
    <property type="match status" value="1"/>
</dbReference>
<dbReference type="PANTHER" id="PTHR10026">
    <property type="entry name" value="CYCLIN"/>
    <property type="match status" value="1"/>
</dbReference>
<evidence type="ECO:0000256" key="8">
    <source>
        <dbReference type="SAM" id="MobiDB-lite"/>
    </source>
</evidence>
<evidence type="ECO:0000259" key="9">
    <source>
        <dbReference type="SMART" id="SM00385"/>
    </source>
</evidence>
<evidence type="ECO:0000256" key="7">
    <source>
        <dbReference type="RuleBase" id="RU000383"/>
    </source>
</evidence>
<name>A0A6A4W2N5_AMPAM</name>
<feature type="domain" description="Cyclin-like" evidence="9">
    <location>
        <begin position="62"/>
        <end position="149"/>
    </location>
</feature>
<dbReference type="GO" id="GO:0070985">
    <property type="term" value="C:transcription factor TFIIK complex"/>
    <property type="evidence" value="ECO:0007669"/>
    <property type="project" value="InterPro"/>
</dbReference>
<dbReference type="GO" id="GO:0006357">
    <property type="term" value="P:regulation of transcription by RNA polymerase II"/>
    <property type="evidence" value="ECO:0007669"/>
    <property type="project" value="InterPro"/>
</dbReference>
<dbReference type="Gene3D" id="1.10.472.10">
    <property type="entry name" value="Cyclin-like"/>
    <property type="match status" value="2"/>
</dbReference>
<protein>
    <recommendedName>
        <fullName evidence="2">Cyclin-H</fullName>
    </recommendedName>
</protein>
<organism evidence="10 11">
    <name type="scientific">Amphibalanus amphitrite</name>
    <name type="common">Striped barnacle</name>
    <name type="synonym">Balanus amphitrite</name>
    <dbReference type="NCBI Taxonomy" id="1232801"/>
    <lineage>
        <taxon>Eukaryota</taxon>
        <taxon>Metazoa</taxon>
        <taxon>Ecdysozoa</taxon>
        <taxon>Arthropoda</taxon>
        <taxon>Crustacea</taxon>
        <taxon>Multicrustacea</taxon>
        <taxon>Cirripedia</taxon>
        <taxon>Thoracica</taxon>
        <taxon>Thoracicalcarea</taxon>
        <taxon>Balanomorpha</taxon>
        <taxon>Balanoidea</taxon>
        <taxon>Balanidae</taxon>
        <taxon>Amphibalaninae</taxon>
        <taxon>Amphibalanus</taxon>
    </lineage>
</organism>
<dbReference type="InterPro" id="IPR031658">
    <property type="entry name" value="Cyclin_C_2"/>
</dbReference>